<evidence type="ECO:0000256" key="4">
    <source>
        <dbReference type="ARBA" id="ARBA00022475"/>
    </source>
</evidence>
<accession>A0A2T3H4A4</accession>
<dbReference type="Proteomes" id="UP000254069">
    <property type="component" value="Unassembled WGS sequence"/>
</dbReference>
<evidence type="ECO:0000256" key="7">
    <source>
        <dbReference type="ARBA" id="ARBA00022723"/>
    </source>
</evidence>
<dbReference type="GO" id="GO:0009055">
    <property type="term" value="F:electron transfer activity"/>
    <property type="evidence" value="ECO:0007669"/>
    <property type="project" value="InterPro"/>
</dbReference>
<keyword evidence="5" id="KW-0349">Heme</keyword>
<evidence type="ECO:0000256" key="3">
    <source>
        <dbReference type="ARBA" id="ARBA00022448"/>
    </source>
</evidence>
<dbReference type="GeneID" id="93809789"/>
<protein>
    <submittedName>
        <fullName evidence="12">Cytochrome b</fullName>
    </submittedName>
</protein>
<evidence type="ECO:0000256" key="1">
    <source>
        <dbReference type="ARBA" id="ARBA00004651"/>
    </source>
</evidence>
<dbReference type="InterPro" id="IPR051542">
    <property type="entry name" value="Hydrogenase_cytochrome"/>
</dbReference>
<dbReference type="Gene3D" id="1.20.950.20">
    <property type="entry name" value="Transmembrane di-heme cytochromes, Chain C"/>
    <property type="match status" value="1"/>
</dbReference>
<sequence length="246" mass="26668">METNTAGEVRLSRYKAWDLPTRLFHWINLLLVLLLVIIGGVMMFKSDFGISGLDAKIGLKTLHVWIGYAFAINLAFRLLWGLFGPIKARLGKLLPKKGELAGYRAALKKGENPQYLGHNPAGKLAVIALLGLLTLIMVTGLVRAGTDIFYPPLGGMVQEYIAADGVEPASLKPYDDTGVNPDKAAAIKGAKGLAGKVHVYSVYLLLLLVLLHIAAVIHAERKRQPGIISAMFSGNKYLPTTPVDKD</sequence>
<evidence type="ECO:0000256" key="8">
    <source>
        <dbReference type="ARBA" id="ARBA00022982"/>
    </source>
</evidence>
<dbReference type="AlphaFoldDB" id="A0A2T3H4A4"/>
<evidence type="ECO:0000256" key="9">
    <source>
        <dbReference type="ARBA" id="ARBA00022989"/>
    </source>
</evidence>
<dbReference type="RefSeq" id="WP_025011001.1">
    <property type="nucleotide sequence ID" value="NZ_AP024610.1"/>
</dbReference>
<evidence type="ECO:0000313" key="13">
    <source>
        <dbReference type="Proteomes" id="UP000254069"/>
    </source>
</evidence>
<gene>
    <name evidence="12" type="ORF">NCTC10738_03335</name>
</gene>
<evidence type="ECO:0000256" key="11">
    <source>
        <dbReference type="ARBA" id="ARBA00023136"/>
    </source>
</evidence>
<dbReference type="PRINTS" id="PR00161">
    <property type="entry name" value="NIHGNASECYTB"/>
</dbReference>
<name>A0A2T3H4A4_9GAMM</name>
<dbReference type="Pfam" id="PF01292">
    <property type="entry name" value="Ni_hydr_CYTB"/>
    <property type="match status" value="1"/>
</dbReference>
<keyword evidence="11" id="KW-0472">Membrane</keyword>
<dbReference type="GO" id="GO:0005506">
    <property type="term" value="F:iron ion binding"/>
    <property type="evidence" value="ECO:0007669"/>
    <property type="project" value="InterPro"/>
</dbReference>
<dbReference type="GO" id="GO:0020037">
    <property type="term" value="F:heme binding"/>
    <property type="evidence" value="ECO:0007669"/>
    <property type="project" value="TreeGrafter"/>
</dbReference>
<dbReference type="EMBL" id="UGYO01000002">
    <property type="protein sequence ID" value="SUJ01799.1"/>
    <property type="molecule type" value="Genomic_DNA"/>
</dbReference>
<keyword evidence="10" id="KW-0408">Iron</keyword>
<evidence type="ECO:0000313" key="12">
    <source>
        <dbReference type="EMBL" id="SUJ01799.1"/>
    </source>
</evidence>
<keyword evidence="8" id="KW-0249">Electron transport</keyword>
<keyword evidence="3" id="KW-0813">Transport</keyword>
<dbReference type="GO" id="GO:0005886">
    <property type="term" value="C:plasma membrane"/>
    <property type="evidence" value="ECO:0007669"/>
    <property type="project" value="UniProtKB-SubCell"/>
</dbReference>
<dbReference type="InterPro" id="IPR011577">
    <property type="entry name" value="Cyt_b561_bac/Ni-Hgenase"/>
</dbReference>
<dbReference type="SUPFAM" id="SSF81342">
    <property type="entry name" value="Transmembrane di-heme cytochromes"/>
    <property type="match status" value="1"/>
</dbReference>
<evidence type="ECO:0000256" key="2">
    <source>
        <dbReference type="ARBA" id="ARBA00008622"/>
    </source>
</evidence>
<evidence type="ECO:0000256" key="10">
    <source>
        <dbReference type="ARBA" id="ARBA00023004"/>
    </source>
</evidence>
<dbReference type="InterPro" id="IPR000516">
    <property type="entry name" value="Ni-dep_Hydgase_cyt-B"/>
</dbReference>
<organism evidence="12 13">
    <name type="scientific">Shewanella algae</name>
    <dbReference type="NCBI Taxonomy" id="38313"/>
    <lineage>
        <taxon>Bacteria</taxon>
        <taxon>Pseudomonadati</taxon>
        <taxon>Pseudomonadota</taxon>
        <taxon>Gammaproteobacteria</taxon>
        <taxon>Alteromonadales</taxon>
        <taxon>Shewanellaceae</taxon>
        <taxon>Shewanella</taxon>
    </lineage>
</organism>
<dbReference type="KEGG" id="salg:BS332_20825"/>
<keyword evidence="6" id="KW-0812">Transmembrane</keyword>
<dbReference type="InterPro" id="IPR016174">
    <property type="entry name" value="Di-haem_cyt_TM"/>
</dbReference>
<keyword evidence="9" id="KW-1133">Transmembrane helix</keyword>
<proteinExistence type="inferred from homology"/>
<keyword evidence="13" id="KW-1185">Reference proteome</keyword>
<comment type="subcellular location">
    <subcellularLocation>
        <location evidence="1">Cell membrane</location>
        <topology evidence="1">Multi-pass membrane protein</topology>
    </subcellularLocation>
</comment>
<comment type="similarity">
    <text evidence="2">Belongs to the HupC/HyaC/HydC family.</text>
</comment>
<evidence type="ECO:0000256" key="5">
    <source>
        <dbReference type="ARBA" id="ARBA00022617"/>
    </source>
</evidence>
<dbReference type="STRING" id="38313.GCA_000947195_02748"/>
<dbReference type="GO" id="GO:0022904">
    <property type="term" value="P:respiratory electron transport chain"/>
    <property type="evidence" value="ECO:0007669"/>
    <property type="project" value="InterPro"/>
</dbReference>
<keyword evidence="4" id="KW-1003">Cell membrane</keyword>
<dbReference type="PANTHER" id="PTHR30485:SF2">
    <property type="entry name" value="BLL0597 PROTEIN"/>
    <property type="match status" value="1"/>
</dbReference>
<evidence type="ECO:0000256" key="6">
    <source>
        <dbReference type="ARBA" id="ARBA00022692"/>
    </source>
</evidence>
<reference evidence="12 13" key="1">
    <citation type="submission" date="2018-06" db="EMBL/GenBank/DDBJ databases">
        <authorList>
            <consortium name="Pathogen Informatics"/>
            <person name="Doyle S."/>
        </authorList>
    </citation>
    <scope>NUCLEOTIDE SEQUENCE [LARGE SCALE GENOMIC DNA]</scope>
    <source>
        <strain evidence="12 13">NCTC10738</strain>
    </source>
</reference>
<keyword evidence="7" id="KW-0479">Metal-binding</keyword>
<accession>A0A380BJY9</accession>
<dbReference type="PANTHER" id="PTHR30485">
    <property type="entry name" value="NI/FE-HYDROGENASE 1 B-TYPE CYTOCHROME SUBUNIT"/>
    <property type="match status" value="1"/>
</dbReference>